<feature type="region of interest" description="Disordered" evidence="1">
    <location>
        <begin position="1"/>
        <end position="65"/>
    </location>
</feature>
<feature type="compositionally biased region" description="Low complexity" evidence="1">
    <location>
        <begin position="94"/>
        <end position="108"/>
    </location>
</feature>
<dbReference type="AlphaFoldDB" id="A0A7J7RM44"/>
<reference evidence="2 3" key="1">
    <citation type="journal article" date="2020" name="Nature">
        <title>Six reference-quality genomes reveal evolution of bat adaptations.</title>
        <authorList>
            <person name="Jebb D."/>
            <person name="Huang Z."/>
            <person name="Pippel M."/>
            <person name="Hughes G.M."/>
            <person name="Lavrichenko K."/>
            <person name="Devanna P."/>
            <person name="Winkler S."/>
            <person name="Jermiin L.S."/>
            <person name="Skirmuntt E.C."/>
            <person name="Katzourakis A."/>
            <person name="Burkitt-Gray L."/>
            <person name="Ray D.A."/>
            <person name="Sullivan K.A.M."/>
            <person name="Roscito J.G."/>
            <person name="Kirilenko B.M."/>
            <person name="Davalos L.M."/>
            <person name="Corthals A.P."/>
            <person name="Power M.L."/>
            <person name="Jones G."/>
            <person name="Ransome R.D."/>
            <person name="Dechmann D.K.N."/>
            <person name="Locatelli A.G."/>
            <person name="Puechmaille S.J."/>
            <person name="Fedrigo O."/>
            <person name="Jarvis E.D."/>
            <person name="Hiller M."/>
            <person name="Vernes S.C."/>
            <person name="Myers E.W."/>
            <person name="Teeling E.C."/>
        </authorList>
    </citation>
    <scope>NUCLEOTIDE SEQUENCE [LARGE SCALE GENOMIC DNA]</scope>
    <source>
        <strain evidence="2">MMyoMyo1</strain>
        <tissue evidence="2">Flight muscle</tissue>
    </source>
</reference>
<organism evidence="2 3">
    <name type="scientific">Myotis myotis</name>
    <name type="common">Greater mouse-eared bat</name>
    <name type="synonym">Vespertilio myotis</name>
    <dbReference type="NCBI Taxonomy" id="51298"/>
    <lineage>
        <taxon>Eukaryota</taxon>
        <taxon>Metazoa</taxon>
        <taxon>Chordata</taxon>
        <taxon>Craniata</taxon>
        <taxon>Vertebrata</taxon>
        <taxon>Euteleostomi</taxon>
        <taxon>Mammalia</taxon>
        <taxon>Eutheria</taxon>
        <taxon>Laurasiatheria</taxon>
        <taxon>Chiroptera</taxon>
        <taxon>Yangochiroptera</taxon>
        <taxon>Vespertilionidae</taxon>
        <taxon>Myotis</taxon>
    </lineage>
</organism>
<evidence type="ECO:0000256" key="1">
    <source>
        <dbReference type="SAM" id="MobiDB-lite"/>
    </source>
</evidence>
<proteinExistence type="predicted"/>
<evidence type="ECO:0000313" key="3">
    <source>
        <dbReference type="Proteomes" id="UP000527355"/>
    </source>
</evidence>
<accession>A0A7J7RM44</accession>
<name>A0A7J7RM44_MYOMY</name>
<feature type="region of interest" description="Disordered" evidence="1">
    <location>
        <begin position="82"/>
        <end position="115"/>
    </location>
</feature>
<comment type="caution">
    <text evidence="2">The sequence shown here is derived from an EMBL/GenBank/DDBJ whole genome shotgun (WGS) entry which is preliminary data.</text>
</comment>
<keyword evidence="3" id="KW-1185">Reference proteome</keyword>
<sequence length="266" mass="27700">MGKAGAIHPALGTEPPRPAPKWRLRGGRDRVCVNVTLGRGISSPKPGPGPSSRREGGREGGGGAAAGFRVGLGLGCEHKLRRRPRGERGRRAARPAAVPGAARGAARAAGGGGRRREAACAQQEVRAMRFGAAPAPRRVPGGHGLPPLRPRRRGSRCFLTGVVRPRRLCWCLSPWDAPTRPGPRRPAAAEAPAFGGMRIAEAVGCRELRSGSAASVPVLPQPGGPGNAGSSGCGKKWVRRGLHAPPRSWKATAFPFCQPCRGPRGC</sequence>
<dbReference type="Proteomes" id="UP000527355">
    <property type="component" value="Unassembled WGS sequence"/>
</dbReference>
<dbReference type="EMBL" id="JABWUV010000025">
    <property type="protein sequence ID" value="KAF6277107.1"/>
    <property type="molecule type" value="Genomic_DNA"/>
</dbReference>
<protein>
    <submittedName>
        <fullName evidence="2">Uncharacterized protein</fullName>
    </submittedName>
</protein>
<gene>
    <name evidence="2" type="ORF">mMyoMyo1_010283</name>
</gene>
<evidence type="ECO:0000313" key="2">
    <source>
        <dbReference type="EMBL" id="KAF6277107.1"/>
    </source>
</evidence>